<gene>
    <name evidence="2" type="ORF">GCM10012280_58610</name>
</gene>
<dbReference type="SUPFAM" id="SSF55781">
    <property type="entry name" value="GAF domain-like"/>
    <property type="match status" value="1"/>
</dbReference>
<dbReference type="Pfam" id="PF01614">
    <property type="entry name" value="IclR_C"/>
    <property type="match status" value="1"/>
</dbReference>
<dbReference type="GO" id="GO:0045892">
    <property type="term" value="P:negative regulation of DNA-templated transcription"/>
    <property type="evidence" value="ECO:0007669"/>
    <property type="project" value="TreeGrafter"/>
</dbReference>
<dbReference type="PROSITE" id="PS51078">
    <property type="entry name" value="ICLR_ED"/>
    <property type="match status" value="1"/>
</dbReference>
<keyword evidence="3" id="KW-1185">Reference proteome</keyword>
<feature type="domain" description="IclR-ED" evidence="1">
    <location>
        <begin position="1"/>
        <end position="167"/>
    </location>
</feature>
<dbReference type="Proteomes" id="UP000641932">
    <property type="component" value="Unassembled WGS sequence"/>
</dbReference>
<evidence type="ECO:0000313" key="2">
    <source>
        <dbReference type="EMBL" id="GGO97244.1"/>
    </source>
</evidence>
<name>A0A917ZW58_9ACTN</name>
<dbReference type="RefSeq" id="WP_308425184.1">
    <property type="nucleotide sequence ID" value="NZ_BMMS01000032.1"/>
</dbReference>
<evidence type="ECO:0000313" key="3">
    <source>
        <dbReference type="Proteomes" id="UP000641932"/>
    </source>
</evidence>
<reference evidence="2" key="1">
    <citation type="journal article" date="2014" name="Int. J. Syst. Evol. Microbiol.">
        <title>Complete genome sequence of Corynebacterium casei LMG S-19264T (=DSM 44701T), isolated from a smear-ripened cheese.</title>
        <authorList>
            <consortium name="US DOE Joint Genome Institute (JGI-PGF)"/>
            <person name="Walter F."/>
            <person name="Albersmeier A."/>
            <person name="Kalinowski J."/>
            <person name="Ruckert C."/>
        </authorList>
    </citation>
    <scope>NUCLEOTIDE SEQUENCE</scope>
    <source>
        <strain evidence="2">CGMCC 4.7201</strain>
    </source>
</reference>
<organism evidence="2 3">
    <name type="scientific">Wenjunlia tyrosinilytica</name>
    <dbReference type="NCBI Taxonomy" id="1544741"/>
    <lineage>
        <taxon>Bacteria</taxon>
        <taxon>Bacillati</taxon>
        <taxon>Actinomycetota</taxon>
        <taxon>Actinomycetes</taxon>
        <taxon>Kitasatosporales</taxon>
        <taxon>Streptomycetaceae</taxon>
        <taxon>Wenjunlia</taxon>
    </lineage>
</organism>
<reference evidence="2" key="2">
    <citation type="submission" date="2020-09" db="EMBL/GenBank/DDBJ databases">
        <authorList>
            <person name="Sun Q."/>
            <person name="Zhou Y."/>
        </authorList>
    </citation>
    <scope>NUCLEOTIDE SEQUENCE</scope>
    <source>
        <strain evidence="2">CGMCC 4.7201</strain>
    </source>
</reference>
<dbReference type="InterPro" id="IPR014757">
    <property type="entry name" value="Tscrpt_reg_IclR_C"/>
</dbReference>
<proteinExistence type="predicted"/>
<dbReference type="InterPro" id="IPR050707">
    <property type="entry name" value="HTH_MetabolicPath_Reg"/>
</dbReference>
<dbReference type="GO" id="GO:0003700">
    <property type="term" value="F:DNA-binding transcription factor activity"/>
    <property type="evidence" value="ECO:0007669"/>
    <property type="project" value="TreeGrafter"/>
</dbReference>
<dbReference type="GO" id="GO:0003677">
    <property type="term" value="F:DNA binding"/>
    <property type="evidence" value="ECO:0007669"/>
    <property type="project" value="TreeGrafter"/>
</dbReference>
<accession>A0A917ZW58</accession>
<dbReference type="EMBL" id="BMMS01000032">
    <property type="protein sequence ID" value="GGO97244.1"/>
    <property type="molecule type" value="Genomic_DNA"/>
</dbReference>
<dbReference type="AlphaFoldDB" id="A0A917ZW58"/>
<dbReference type="Gene3D" id="3.30.450.40">
    <property type="match status" value="1"/>
</dbReference>
<dbReference type="PANTHER" id="PTHR30136:SF34">
    <property type="entry name" value="TRANSCRIPTIONAL REGULATOR"/>
    <property type="match status" value="1"/>
</dbReference>
<sequence>MALRPVQVNTKALDDSAVGRFWAEALGRSAYSPGVTTYVGPAGGGTRFPAHATSMGRVLLAGLPAPEQAAHPERAVPEPLTPHTVTSANRLGSLLERTEREGFALVEDELEEGLRSMAVPVRDRTGRVVSAVNVSMHVRRRTVEQTLDTVLPALRATAARIEDDLRVAGRYVAIPSA</sequence>
<dbReference type="InterPro" id="IPR029016">
    <property type="entry name" value="GAF-like_dom_sf"/>
</dbReference>
<protein>
    <recommendedName>
        <fullName evidence="1">IclR-ED domain-containing protein</fullName>
    </recommendedName>
</protein>
<comment type="caution">
    <text evidence="2">The sequence shown here is derived from an EMBL/GenBank/DDBJ whole genome shotgun (WGS) entry which is preliminary data.</text>
</comment>
<dbReference type="PANTHER" id="PTHR30136">
    <property type="entry name" value="HELIX-TURN-HELIX TRANSCRIPTIONAL REGULATOR, ICLR FAMILY"/>
    <property type="match status" value="1"/>
</dbReference>
<evidence type="ECO:0000259" key="1">
    <source>
        <dbReference type="PROSITE" id="PS51078"/>
    </source>
</evidence>